<sequence>MKTLNNLREYAKAKEMNASDIERLIDEVESDGNGYITDEVYNDICYGIDCETENI</sequence>
<protein>
    <recommendedName>
        <fullName evidence="3">EF-hand domain-containing protein</fullName>
    </recommendedName>
</protein>
<reference evidence="1 2" key="1">
    <citation type="submission" date="2015-09" db="EMBL/GenBank/DDBJ databases">
        <authorList>
            <consortium name="Pathogen Informatics"/>
        </authorList>
    </citation>
    <scope>NUCLEOTIDE SEQUENCE [LARGE SCALE GENOMIC DNA]</scope>
    <source>
        <strain evidence="1 2">2789STDY5834878</strain>
    </source>
</reference>
<evidence type="ECO:0000313" key="1">
    <source>
        <dbReference type="EMBL" id="CUQ92253.1"/>
    </source>
</evidence>
<name>A0A174ZXZ6_9FIRM</name>
<proteinExistence type="predicted"/>
<dbReference type="Proteomes" id="UP000095780">
    <property type="component" value="Unassembled WGS sequence"/>
</dbReference>
<organism evidence="1 2">
    <name type="scientific">Lachnospira eligens</name>
    <dbReference type="NCBI Taxonomy" id="39485"/>
    <lineage>
        <taxon>Bacteria</taxon>
        <taxon>Bacillati</taxon>
        <taxon>Bacillota</taxon>
        <taxon>Clostridia</taxon>
        <taxon>Lachnospirales</taxon>
        <taxon>Lachnospiraceae</taxon>
        <taxon>Lachnospira</taxon>
    </lineage>
</organism>
<dbReference type="AlphaFoldDB" id="A0A174ZXZ6"/>
<evidence type="ECO:0000313" key="2">
    <source>
        <dbReference type="Proteomes" id="UP000095780"/>
    </source>
</evidence>
<gene>
    <name evidence="1" type="ORF">ERS852492_03064</name>
</gene>
<dbReference type="RefSeq" id="WP_156330536.1">
    <property type="nucleotide sequence ID" value="NZ_CABIXW010000014.1"/>
</dbReference>
<accession>A0A174ZXZ6</accession>
<dbReference type="EMBL" id="CZBV01000014">
    <property type="protein sequence ID" value="CUQ92253.1"/>
    <property type="molecule type" value="Genomic_DNA"/>
</dbReference>
<evidence type="ECO:0008006" key="3">
    <source>
        <dbReference type="Google" id="ProtNLM"/>
    </source>
</evidence>